<dbReference type="Proteomes" id="UP000192713">
    <property type="component" value="Unassembled WGS sequence"/>
</dbReference>
<gene>
    <name evidence="1" type="ORF">BST28_08275</name>
</gene>
<protein>
    <submittedName>
        <fullName evidence="1">Uncharacterized protein</fullName>
    </submittedName>
</protein>
<organism evidence="1 2">
    <name type="scientific">Mycolicibacter kumamotonensis</name>
    <dbReference type="NCBI Taxonomy" id="354243"/>
    <lineage>
        <taxon>Bacteria</taxon>
        <taxon>Bacillati</taxon>
        <taxon>Actinomycetota</taxon>
        <taxon>Actinomycetes</taxon>
        <taxon>Mycobacteriales</taxon>
        <taxon>Mycobacteriaceae</taxon>
        <taxon>Mycolicibacter</taxon>
    </lineage>
</organism>
<name>A0A1X0E817_9MYCO</name>
<comment type="caution">
    <text evidence="1">The sequence shown here is derived from an EMBL/GenBank/DDBJ whole genome shotgun (WGS) entry which is preliminary data.</text>
</comment>
<dbReference type="AlphaFoldDB" id="A0A1X0E817"/>
<sequence length="114" mass="12622">MAMSDETITVICTGGGAHKRHIFNEITVAPAGLQVKPLRKKNMPDFKGATINGIQVEPYALTPAAYDPRHGRSGWRWKCPFCGLDRQVSADSAVEWAQEWTRGRTLDVSVPPMQ</sequence>
<dbReference type="EMBL" id="MVHU01000009">
    <property type="protein sequence ID" value="ORA80749.1"/>
    <property type="molecule type" value="Genomic_DNA"/>
</dbReference>
<reference evidence="1 2" key="1">
    <citation type="submission" date="2017-02" db="EMBL/GenBank/DDBJ databases">
        <title>The new phylogeny of genus Mycobacterium.</title>
        <authorList>
            <person name="Tortoli E."/>
            <person name="Trovato A."/>
            <person name="Cirillo D.M."/>
        </authorList>
    </citation>
    <scope>NUCLEOTIDE SEQUENCE [LARGE SCALE GENOMIC DNA]</scope>
    <source>
        <strain evidence="1 2">DSM 45093</strain>
    </source>
</reference>
<accession>A0A1X0E817</accession>
<evidence type="ECO:0000313" key="1">
    <source>
        <dbReference type="EMBL" id="ORA80749.1"/>
    </source>
</evidence>
<evidence type="ECO:0000313" key="2">
    <source>
        <dbReference type="Proteomes" id="UP000192713"/>
    </source>
</evidence>
<proteinExistence type="predicted"/>